<feature type="repeat" description="PPR" evidence="2">
    <location>
        <begin position="375"/>
        <end position="409"/>
    </location>
</feature>
<dbReference type="OrthoDB" id="185373at2759"/>
<name>A0A5A7QHM1_STRAF</name>
<organism evidence="3 4">
    <name type="scientific">Striga asiatica</name>
    <name type="common">Asiatic witchweed</name>
    <name type="synonym">Buchnera asiatica</name>
    <dbReference type="NCBI Taxonomy" id="4170"/>
    <lineage>
        <taxon>Eukaryota</taxon>
        <taxon>Viridiplantae</taxon>
        <taxon>Streptophyta</taxon>
        <taxon>Embryophyta</taxon>
        <taxon>Tracheophyta</taxon>
        <taxon>Spermatophyta</taxon>
        <taxon>Magnoliopsida</taxon>
        <taxon>eudicotyledons</taxon>
        <taxon>Gunneridae</taxon>
        <taxon>Pentapetalae</taxon>
        <taxon>asterids</taxon>
        <taxon>lamiids</taxon>
        <taxon>Lamiales</taxon>
        <taxon>Orobanchaceae</taxon>
        <taxon>Buchnereae</taxon>
        <taxon>Striga</taxon>
    </lineage>
</organism>
<feature type="repeat" description="PPR" evidence="2">
    <location>
        <begin position="304"/>
        <end position="338"/>
    </location>
</feature>
<dbReference type="Gene3D" id="1.25.40.10">
    <property type="entry name" value="Tetratricopeptide repeat domain"/>
    <property type="match status" value="4"/>
</dbReference>
<dbReference type="PROSITE" id="PS51375">
    <property type="entry name" value="PPR"/>
    <property type="match status" value="7"/>
</dbReference>
<dbReference type="PANTHER" id="PTHR47003">
    <property type="entry name" value="OS01G0970900 PROTEIN"/>
    <property type="match status" value="1"/>
</dbReference>
<proteinExistence type="predicted"/>
<protein>
    <submittedName>
        <fullName evidence="3">Pentatricopeptide repeat-containing protein</fullName>
    </submittedName>
</protein>
<evidence type="ECO:0000313" key="3">
    <source>
        <dbReference type="EMBL" id="GER44630.1"/>
    </source>
</evidence>
<keyword evidence="1" id="KW-0677">Repeat</keyword>
<dbReference type="Pfam" id="PF01535">
    <property type="entry name" value="PPR"/>
    <property type="match status" value="2"/>
</dbReference>
<reference evidence="4" key="1">
    <citation type="journal article" date="2019" name="Curr. Biol.">
        <title>Genome Sequence of Striga asiatica Provides Insight into the Evolution of Plant Parasitism.</title>
        <authorList>
            <person name="Yoshida S."/>
            <person name="Kim S."/>
            <person name="Wafula E.K."/>
            <person name="Tanskanen J."/>
            <person name="Kim Y.M."/>
            <person name="Honaas L."/>
            <person name="Yang Z."/>
            <person name="Spallek T."/>
            <person name="Conn C.E."/>
            <person name="Ichihashi Y."/>
            <person name="Cheong K."/>
            <person name="Cui S."/>
            <person name="Der J.P."/>
            <person name="Gundlach H."/>
            <person name="Jiao Y."/>
            <person name="Hori C."/>
            <person name="Ishida J.K."/>
            <person name="Kasahara H."/>
            <person name="Kiba T."/>
            <person name="Kim M.S."/>
            <person name="Koo N."/>
            <person name="Laohavisit A."/>
            <person name="Lee Y.H."/>
            <person name="Lumba S."/>
            <person name="McCourt P."/>
            <person name="Mortimer J.C."/>
            <person name="Mutuku J.M."/>
            <person name="Nomura T."/>
            <person name="Sasaki-Sekimoto Y."/>
            <person name="Seto Y."/>
            <person name="Wang Y."/>
            <person name="Wakatake T."/>
            <person name="Sakakibara H."/>
            <person name="Demura T."/>
            <person name="Yamaguchi S."/>
            <person name="Yoneyama K."/>
            <person name="Manabe R.I."/>
            <person name="Nelson D.C."/>
            <person name="Schulman A.H."/>
            <person name="Timko M.P."/>
            <person name="dePamphilis C.W."/>
            <person name="Choi D."/>
            <person name="Shirasu K."/>
        </authorList>
    </citation>
    <scope>NUCLEOTIDE SEQUENCE [LARGE SCALE GENOMIC DNA]</scope>
    <source>
        <strain evidence="4">cv. UVA1</strain>
    </source>
</reference>
<dbReference type="GO" id="GO:0008380">
    <property type="term" value="P:RNA splicing"/>
    <property type="evidence" value="ECO:0007669"/>
    <property type="project" value="InterPro"/>
</dbReference>
<dbReference type="NCBIfam" id="TIGR00756">
    <property type="entry name" value="PPR"/>
    <property type="match status" value="8"/>
</dbReference>
<dbReference type="InterPro" id="IPR011990">
    <property type="entry name" value="TPR-like_helical_dom_sf"/>
</dbReference>
<evidence type="ECO:0000313" key="4">
    <source>
        <dbReference type="Proteomes" id="UP000325081"/>
    </source>
</evidence>
<dbReference type="InterPro" id="IPR002885">
    <property type="entry name" value="PPR_rpt"/>
</dbReference>
<feature type="repeat" description="PPR" evidence="2">
    <location>
        <begin position="234"/>
        <end position="268"/>
    </location>
</feature>
<dbReference type="EMBL" id="BKCP01007070">
    <property type="protein sequence ID" value="GER44630.1"/>
    <property type="molecule type" value="Genomic_DNA"/>
</dbReference>
<dbReference type="InterPro" id="IPR044578">
    <property type="entry name" value="BIR6-like"/>
</dbReference>
<evidence type="ECO:0000256" key="2">
    <source>
        <dbReference type="PROSITE-ProRule" id="PRU00708"/>
    </source>
</evidence>
<sequence>MGIRNIPKALLKPSHLLSSQPIIFSAANTLNFPTSPAYDEIPTTFLSNPSLKLNLLQNPTIYNLQRSYFCYIPPSPSRVCQNAEEEPNPDDDDYAPTQEAQIICKIILETGNSKNLESALDSANVTQFLSPKLVLEVLKKLNNAGVFALSFFRWAQKKSGFHQTPDCYNALVESLGKIKQFKTVWSLVNEMKSRGILEKDTFALVCRRYARAKKVKEAIEAFEKMESKYGLKPNLHDYNRLLDTLSKSFHVKRAQEVFDKWKNHKFNPNINSYTILLEGWGRECNFLELDEVRRNMIDDGFGPDVVSYGILIKAHCRAKKFDEAIRLYQEMVEKNINPTPHIYCTLINAFGPEKRLTEALKFFKLCKESNDCVIEAPTYNSLIGAYCWSGKFDDAYKLINEMKKCGVGPNARTYGIILHHLVKLKKTREAYGLFKKMCCEPDSSTYEIMARMFCNERRVDMAMGLWGEMKARGLLPRMHMFAVLIEGLCSGNRLDEAFGCFMEMLDMGIRPPDRLFKELKKCLVEGGKEEVVVVLTHRMERLKGNVVVG</sequence>
<feature type="repeat" description="PPR" evidence="2">
    <location>
        <begin position="269"/>
        <end position="303"/>
    </location>
</feature>
<dbReference type="PANTHER" id="PTHR47003:SF11">
    <property type="entry name" value="PPR SUPERFAMILY PROTEIN"/>
    <property type="match status" value="1"/>
</dbReference>
<comment type="caution">
    <text evidence="3">The sequence shown here is derived from an EMBL/GenBank/DDBJ whole genome shotgun (WGS) entry which is preliminary data.</text>
</comment>
<dbReference type="AlphaFoldDB" id="A0A5A7QHM1"/>
<feature type="repeat" description="PPR" evidence="2">
    <location>
        <begin position="164"/>
        <end position="198"/>
    </location>
</feature>
<keyword evidence="4" id="KW-1185">Reference proteome</keyword>
<feature type="repeat" description="PPR" evidence="2">
    <location>
        <begin position="442"/>
        <end position="476"/>
    </location>
</feature>
<accession>A0A5A7QHM1</accession>
<dbReference type="Pfam" id="PF13041">
    <property type="entry name" value="PPR_2"/>
    <property type="match status" value="3"/>
</dbReference>
<feature type="repeat" description="PPR" evidence="2">
    <location>
        <begin position="477"/>
        <end position="511"/>
    </location>
</feature>
<dbReference type="Pfam" id="PF13812">
    <property type="entry name" value="PPR_3"/>
    <property type="match status" value="1"/>
</dbReference>
<dbReference type="SUPFAM" id="SSF81901">
    <property type="entry name" value="HCP-like"/>
    <property type="match status" value="1"/>
</dbReference>
<gene>
    <name evidence="3" type="ORF">STAS_21532</name>
</gene>
<evidence type="ECO:0000256" key="1">
    <source>
        <dbReference type="ARBA" id="ARBA00022737"/>
    </source>
</evidence>
<dbReference type="Proteomes" id="UP000325081">
    <property type="component" value="Unassembled WGS sequence"/>
</dbReference>